<dbReference type="PATRIC" id="fig|69370.6.peg.415"/>
<dbReference type="OrthoDB" id="3620697at2"/>
<accession>A0A0M2HF04</accession>
<reference evidence="1 2" key="1">
    <citation type="submission" date="2015-02" db="EMBL/GenBank/DDBJ databases">
        <title>Draft genome sequences of ten Microbacterium spp. with emphasis on heavy metal contaminated environments.</title>
        <authorList>
            <person name="Corretto E."/>
        </authorList>
    </citation>
    <scope>NUCLEOTIDE SEQUENCE [LARGE SCALE GENOMIC DNA]</scope>
    <source>
        <strain evidence="1 2">DSM 8608</strain>
    </source>
</reference>
<evidence type="ECO:0000313" key="1">
    <source>
        <dbReference type="EMBL" id="KJL45210.1"/>
    </source>
</evidence>
<gene>
    <name evidence="1" type="ORF">RS82_00397</name>
</gene>
<evidence type="ECO:0000313" key="2">
    <source>
        <dbReference type="Proteomes" id="UP000034098"/>
    </source>
</evidence>
<comment type="caution">
    <text evidence="1">The sequence shown here is derived from an EMBL/GenBank/DDBJ whole genome shotgun (WGS) entry which is preliminary data.</text>
</comment>
<protein>
    <submittedName>
        <fullName evidence="1">Uncharacterized protein</fullName>
    </submittedName>
</protein>
<sequence>MAHNADTAPRSTVVALVGADSDELLTGLADVPALVALSLREAEPAVAAHLVASVSMPYVVHDADPLEHVASAWVELYEERATLGSLEAEVGALLSLFASGEAVMPDYYVVAGPEAIEGTWRHWWLGALAHHAPSRVLPVEASGTALRARLRSLPASRPWPEPEAWLPRVHFDIPDRVGLRDQPGAA</sequence>
<keyword evidence="2" id="KW-1185">Reference proteome</keyword>
<name>A0A0M2HF04_MICTR</name>
<dbReference type="Proteomes" id="UP000034098">
    <property type="component" value="Unassembled WGS sequence"/>
</dbReference>
<proteinExistence type="predicted"/>
<dbReference type="EMBL" id="JYJA01000020">
    <property type="protein sequence ID" value="KJL45210.1"/>
    <property type="molecule type" value="Genomic_DNA"/>
</dbReference>
<dbReference type="AlphaFoldDB" id="A0A0M2HF04"/>
<organism evidence="1 2">
    <name type="scientific">Microbacterium trichothecenolyticum</name>
    <name type="common">Aureobacterium trichothecenolyticum</name>
    <dbReference type="NCBI Taxonomy" id="69370"/>
    <lineage>
        <taxon>Bacteria</taxon>
        <taxon>Bacillati</taxon>
        <taxon>Actinomycetota</taxon>
        <taxon>Actinomycetes</taxon>
        <taxon>Micrococcales</taxon>
        <taxon>Microbacteriaceae</taxon>
        <taxon>Microbacterium</taxon>
    </lineage>
</organism>
<dbReference type="RefSeq" id="WP_045296565.1">
    <property type="nucleotide sequence ID" value="NZ_JYJA01000020.1"/>
</dbReference>